<dbReference type="SUPFAM" id="SSF56300">
    <property type="entry name" value="Metallo-dependent phosphatases"/>
    <property type="match status" value="1"/>
</dbReference>
<organism evidence="2 3">
    <name type="scientific">Liquorilactobacillus aquaticus DSM 21051</name>
    <dbReference type="NCBI Taxonomy" id="1423725"/>
    <lineage>
        <taxon>Bacteria</taxon>
        <taxon>Bacillati</taxon>
        <taxon>Bacillota</taxon>
        <taxon>Bacilli</taxon>
        <taxon>Lactobacillales</taxon>
        <taxon>Lactobacillaceae</taxon>
        <taxon>Liquorilactobacillus</taxon>
    </lineage>
</organism>
<name>A0A0R2CVR7_9LACO</name>
<evidence type="ECO:0000313" key="3">
    <source>
        <dbReference type="Proteomes" id="UP000051015"/>
    </source>
</evidence>
<dbReference type="Pfam" id="PF00149">
    <property type="entry name" value="Metallophos"/>
    <property type="match status" value="1"/>
</dbReference>
<gene>
    <name evidence="2" type="ORF">FC19_GL001432</name>
</gene>
<dbReference type="InterPro" id="IPR004843">
    <property type="entry name" value="Calcineurin-like_PHP"/>
</dbReference>
<dbReference type="Proteomes" id="UP000051015">
    <property type="component" value="Unassembled WGS sequence"/>
</dbReference>
<dbReference type="GO" id="GO:0016787">
    <property type="term" value="F:hydrolase activity"/>
    <property type="evidence" value="ECO:0007669"/>
    <property type="project" value="InterPro"/>
</dbReference>
<evidence type="ECO:0000313" key="2">
    <source>
        <dbReference type="EMBL" id="KRM95951.1"/>
    </source>
</evidence>
<accession>A0A0R2CVR7</accession>
<dbReference type="Gene3D" id="3.60.21.10">
    <property type="match status" value="1"/>
</dbReference>
<dbReference type="RefSeq" id="WP_057876398.1">
    <property type="nucleotide sequence ID" value="NZ_AYZD01000018.1"/>
</dbReference>
<reference evidence="2 3" key="1">
    <citation type="journal article" date="2015" name="Genome Announc.">
        <title>Expanding the biotechnology potential of lactobacilli through comparative genomics of 213 strains and associated genera.</title>
        <authorList>
            <person name="Sun Z."/>
            <person name="Harris H.M."/>
            <person name="McCann A."/>
            <person name="Guo C."/>
            <person name="Argimon S."/>
            <person name="Zhang W."/>
            <person name="Yang X."/>
            <person name="Jeffery I.B."/>
            <person name="Cooney J.C."/>
            <person name="Kagawa T.F."/>
            <person name="Liu W."/>
            <person name="Song Y."/>
            <person name="Salvetti E."/>
            <person name="Wrobel A."/>
            <person name="Rasinkangas P."/>
            <person name="Parkhill J."/>
            <person name="Rea M.C."/>
            <person name="O'Sullivan O."/>
            <person name="Ritari J."/>
            <person name="Douillard F.P."/>
            <person name="Paul Ross R."/>
            <person name="Yang R."/>
            <person name="Briner A.E."/>
            <person name="Felis G.E."/>
            <person name="de Vos W.M."/>
            <person name="Barrangou R."/>
            <person name="Klaenhammer T.R."/>
            <person name="Caufield P.W."/>
            <person name="Cui Y."/>
            <person name="Zhang H."/>
            <person name="O'Toole P.W."/>
        </authorList>
    </citation>
    <scope>NUCLEOTIDE SEQUENCE [LARGE SCALE GENOMIC DNA]</scope>
    <source>
        <strain evidence="2 3">DSM 21051</strain>
    </source>
</reference>
<dbReference type="InterPro" id="IPR029052">
    <property type="entry name" value="Metallo-depent_PP-like"/>
</dbReference>
<dbReference type="EMBL" id="AYZD01000018">
    <property type="protein sequence ID" value="KRM95951.1"/>
    <property type="molecule type" value="Genomic_DNA"/>
</dbReference>
<evidence type="ECO:0000259" key="1">
    <source>
        <dbReference type="Pfam" id="PF00149"/>
    </source>
</evidence>
<proteinExistence type="predicted"/>
<dbReference type="OrthoDB" id="2296003at2"/>
<comment type="caution">
    <text evidence="2">The sequence shown here is derived from an EMBL/GenBank/DDBJ whole genome shotgun (WGS) entry which is preliminary data.</text>
</comment>
<feature type="domain" description="Calcineurin-like phosphoesterase" evidence="1">
    <location>
        <begin position="195"/>
        <end position="419"/>
    </location>
</feature>
<keyword evidence="3" id="KW-1185">Reference proteome</keyword>
<protein>
    <recommendedName>
        <fullName evidence="1">Calcineurin-like phosphoesterase domain-containing protein</fullName>
    </recommendedName>
</protein>
<dbReference type="PATRIC" id="fig|1423725.3.peg.1473"/>
<dbReference type="AlphaFoldDB" id="A0A0R2CVR7"/>
<dbReference type="STRING" id="1423725.FC19_GL001432"/>
<sequence length="488" mass="54824">MGFKWPPKLDLTDESNGLQDRNYRNHMQGNWNTLRWWYYHLMGYWSSFWNILTGRLDDQDIKISALENKMTSQAIQNTNNTEVVDSRTNAKGKTFNSLGERLNNDTYSKDEIDTMIDYVSLDDSIISDYTVDGVVDSLKSFAGQISTSSNFKCLLLQDEHFLTAYSWEAYENFKNAGPLVYDMLANMAVFDGLLDSVVVNGDNIDGGDSNVNQLLLKNRKVASIIRLALSHTDVFVQLGNHDDGTVFNTTPGKFLTRSDVLKLYNYDAHSFGETRSDFDAFKDYNDKKVRLISLNTYNQTEKYDNNGNLIYSRGNHSVITQKQLTFVVNALASVPNGYAVLIVTHCPLQGYGNNKPFTSIDSYPYNTNHDLLNGVLQAYAGKTTYSGTGSDDNFPATIEADFSKSNGDLAGVVVGHEHSDMSMQEIDGVKLTERCCFIPSGRVINGTKVNPDLGTIDQYAFDIIEIDTTNRQVIFKRFGQGSDYSYGY</sequence>